<feature type="modified residue" description="4-aspartylphosphate" evidence="19">
    <location>
        <position position="477"/>
    </location>
</feature>
<comment type="subunit">
    <text evidence="15">At low DSF concentrations, interacts with RpfF.</text>
</comment>
<dbReference type="InterPro" id="IPR001789">
    <property type="entry name" value="Sig_transdc_resp-reg_receiver"/>
</dbReference>
<dbReference type="SUPFAM" id="SSF47226">
    <property type="entry name" value="Histidine-containing phosphotransfer domain, HPT domain"/>
    <property type="match status" value="1"/>
</dbReference>
<dbReference type="Pfam" id="PF00072">
    <property type="entry name" value="Response_reg"/>
    <property type="match status" value="2"/>
</dbReference>
<dbReference type="Pfam" id="PF13185">
    <property type="entry name" value="GAF_2"/>
    <property type="match status" value="1"/>
</dbReference>
<dbReference type="SUPFAM" id="SSF47384">
    <property type="entry name" value="Homodimeric domain of signal transducing histidine kinase"/>
    <property type="match status" value="1"/>
</dbReference>
<dbReference type="SMART" id="SM00448">
    <property type="entry name" value="REC"/>
    <property type="match status" value="2"/>
</dbReference>
<dbReference type="CDD" id="cd00082">
    <property type="entry name" value="HisKA"/>
    <property type="match status" value="1"/>
</dbReference>
<dbReference type="EC" id="2.7.13.3" evidence="4"/>
<dbReference type="FunFam" id="3.30.565.10:FF:000010">
    <property type="entry name" value="Sensor histidine kinase RcsC"/>
    <property type="match status" value="1"/>
</dbReference>
<evidence type="ECO:0000256" key="19">
    <source>
        <dbReference type="PROSITE-ProRule" id="PRU00169"/>
    </source>
</evidence>
<dbReference type="GO" id="GO:0000155">
    <property type="term" value="F:phosphorelay sensor kinase activity"/>
    <property type="evidence" value="ECO:0007669"/>
    <property type="project" value="InterPro"/>
</dbReference>
<dbReference type="InterPro" id="IPR036641">
    <property type="entry name" value="HPT_dom_sf"/>
</dbReference>
<dbReference type="InterPro" id="IPR011006">
    <property type="entry name" value="CheY-like_superfamily"/>
</dbReference>
<dbReference type="PROSITE" id="PS50894">
    <property type="entry name" value="HPT"/>
    <property type="match status" value="1"/>
</dbReference>
<evidence type="ECO:0000256" key="12">
    <source>
        <dbReference type="ARBA" id="ARBA00022989"/>
    </source>
</evidence>
<dbReference type="Gene3D" id="3.30.450.40">
    <property type="match status" value="1"/>
</dbReference>
<dbReference type="Gene3D" id="1.20.120.160">
    <property type="entry name" value="HPT domain"/>
    <property type="match status" value="1"/>
</dbReference>
<dbReference type="CDD" id="cd16922">
    <property type="entry name" value="HATPase_EvgS-ArcB-TorS-like"/>
    <property type="match status" value="1"/>
</dbReference>
<keyword evidence="14" id="KW-0472">Membrane</keyword>
<evidence type="ECO:0000256" key="6">
    <source>
        <dbReference type="ARBA" id="ARBA00022553"/>
    </source>
</evidence>
<evidence type="ECO:0000259" key="23">
    <source>
        <dbReference type="PROSITE" id="PS50894"/>
    </source>
</evidence>
<keyword evidence="7" id="KW-0808">Transferase</keyword>
<evidence type="ECO:0000256" key="13">
    <source>
        <dbReference type="ARBA" id="ARBA00023012"/>
    </source>
</evidence>
<feature type="modified residue" description="4-aspartylphosphate" evidence="19">
    <location>
        <position position="619"/>
    </location>
</feature>
<dbReference type="Gene3D" id="3.30.565.10">
    <property type="entry name" value="Histidine kinase-like ATPase, C-terminal domain"/>
    <property type="match status" value="1"/>
</dbReference>
<evidence type="ECO:0000256" key="5">
    <source>
        <dbReference type="ARBA" id="ARBA00022475"/>
    </source>
</evidence>
<dbReference type="PRINTS" id="PR00344">
    <property type="entry name" value="BCTRLSENSOR"/>
</dbReference>
<dbReference type="GO" id="GO:0005524">
    <property type="term" value="F:ATP binding"/>
    <property type="evidence" value="ECO:0007669"/>
    <property type="project" value="UniProtKB-KW"/>
</dbReference>
<evidence type="ECO:0000256" key="11">
    <source>
        <dbReference type="ARBA" id="ARBA00022840"/>
    </source>
</evidence>
<organism evidence="24 25">
    <name type="scientific">Paenibacillus lutrae</name>
    <dbReference type="NCBI Taxonomy" id="2078573"/>
    <lineage>
        <taxon>Bacteria</taxon>
        <taxon>Bacillati</taxon>
        <taxon>Bacillota</taxon>
        <taxon>Bacilli</taxon>
        <taxon>Bacillales</taxon>
        <taxon>Paenibacillaceae</taxon>
        <taxon>Paenibacillus</taxon>
    </lineage>
</organism>
<comment type="subcellular location">
    <subcellularLocation>
        <location evidence="2">Cell membrane</location>
        <topology evidence="2">Multi-pass membrane protein</topology>
    </subcellularLocation>
</comment>
<feature type="coiled-coil region" evidence="20">
    <location>
        <begin position="149"/>
        <end position="179"/>
    </location>
</feature>
<evidence type="ECO:0000259" key="22">
    <source>
        <dbReference type="PROSITE" id="PS50110"/>
    </source>
</evidence>
<dbReference type="InterPro" id="IPR029016">
    <property type="entry name" value="GAF-like_dom_sf"/>
</dbReference>
<keyword evidence="25" id="KW-1185">Reference proteome</keyword>
<dbReference type="SUPFAM" id="SSF52172">
    <property type="entry name" value="CheY-like"/>
    <property type="match status" value="2"/>
</dbReference>
<comment type="caution">
    <text evidence="24">The sequence shown here is derived from an EMBL/GenBank/DDBJ whole genome shotgun (WGS) entry which is preliminary data.</text>
</comment>
<evidence type="ECO:0000256" key="2">
    <source>
        <dbReference type="ARBA" id="ARBA00004651"/>
    </source>
</evidence>
<dbReference type="PANTHER" id="PTHR45339">
    <property type="entry name" value="HYBRID SIGNAL TRANSDUCTION HISTIDINE KINASE J"/>
    <property type="match status" value="1"/>
</dbReference>
<feature type="domain" description="Response regulatory" evidence="22">
    <location>
        <begin position="570"/>
        <end position="687"/>
    </location>
</feature>
<keyword evidence="8" id="KW-0812">Transmembrane</keyword>
<dbReference type="AlphaFoldDB" id="A0A7X3FHM4"/>
<evidence type="ECO:0000256" key="10">
    <source>
        <dbReference type="ARBA" id="ARBA00022777"/>
    </source>
</evidence>
<dbReference type="Gene3D" id="1.10.287.130">
    <property type="match status" value="1"/>
</dbReference>
<dbReference type="SMART" id="SM00388">
    <property type="entry name" value="HisKA"/>
    <property type="match status" value="1"/>
</dbReference>
<dbReference type="Pfam" id="PF00512">
    <property type="entry name" value="HisKA"/>
    <property type="match status" value="1"/>
</dbReference>
<dbReference type="PROSITE" id="PS50109">
    <property type="entry name" value="HIS_KIN"/>
    <property type="match status" value="1"/>
</dbReference>
<dbReference type="CDD" id="cd17546">
    <property type="entry name" value="REC_hyHK_CKI1_RcsC-like"/>
    <property type="match status" value="1"/>
</dbReference>
<dbReference type="InterPro" id="IPR003018">
    <property type="entry name" value="GAF"/>
</dbReference>
<dbReference type="RefSeq" id="WP_157335312.1">
    <property type="nucleotide sequence ID" value="NZ_RHLK01000004.1"/>
</dbReference>
<dbReference type="InterPro" id="IPR008207">
    <property type="entry name" value="Sig_transdc_His_kin_Hpt_dom"/>
</dbReference>
<evidence type="ECO:0000256" key="8">
    <source>
        <dbReference type="ARBA" id="ARBA00022692"/>
    </source>
</evidence>
<evidence type="ECO:0000256" key="4">
    <source>
        <dbReference type="ARBA" id="ARBA00012438"/>
    </source>
</evidence>
<dbReference type="OrthoDB" id="2676347at2"/>
<evidence type="ECO:0000259" key="21">
    <source>
        <dbReference type="PROSITE" id="PS50109"/>
    </source>
</evidence>
<evidence type="ECO:0000256" key="15">
    <source>
        <dbReference type="ARBA" id="ARBA00064003"/>
    </source>
</evidence>
<dbReference type="Gene3D" id="3.40.50.2300">
    <property type="match status" value="2"/>
</dbReference>
<evidence type="ECO:0000256" key="16">
    <source>
        <dbReference type="ARBA" id="ARBA00068150"/>
    </source>
</evidence>
<comment type="catalytic activity">
    <reaction evidence="1">
        <text>ATP + protein L-histidine = ADP + protein N-phospho-L-histidine.</text>
        <dbReference type="EC" id="2.7.13.3"/>
    </reaction>
</comment>
<evidence type="ECO:0000256" key="14">
    <source>
        <dbReference type="ARBA" id="ARBA00023136"/>
    </source>
</evidence>
<keyword evidence="5" id="KW-1003">Cell membrane</keyword>
<keyword evidence="11" id="KW-0067">ATP-binding</keyword>
<proteinExistence type="inferred from homology"/>
<dbReference type="EMBL" id="RHLK01000004">
    <property type="protein sequence ID" value="MVO99953.1"/>
    <property type="molecule type" value="Genomic_DNA"/>
</dbReference>
<evidence type="ECO:0000256" key="9">
    <source>
        <dbReference type="ARBA" id="ARBA00022741"/>
    </source>
</evidence>
<keyword evidence="12" id="KW-1133">Transmembrane helix</keyword>
<evidence type="ECO:0000256" key="7">
    <source>
        <dbReference type="ARBA" id="ARBA00022679"/>
    </source>
</evidence>
<dbReference type="InterPro" id="IPR036890">
    <property type="entry name" value="HATPase_C_sf"/>
</dbReference>
<reference evidence="24 25" key="1">
    <citation type="journal article" date="2019" name="Microorganisms">
        <title>Paenibacillus lutrae sp. nov., A Chitinolytic Species Isolated from A River Otter in Castril Natural Park, Granada, Spain.</title>
        <authorList>
            <person name="Rodriguez M."/>
            <person name="Reina J.C."/>
            <person name="Bejar V."/>
            <person name="Llamas I."/>
        </authorList>
    </citation>
    <scope>NUCLEOTIDE SEQUENCE [LARGE SCALE GENOMIC DNA]</scope>
    <source>
        <strain evidence="24 25">N10</strain>
    </source>
</reference>
<feature type="modified residue" description="Phosphohistidine" evidence="18">
    <location>
        <position position="761"/>
    </location>
</feature>
<evidence type="ECO:0000256" key="1">
    <source>
        <dbReference type="ARBA" id="ARBA00000085"/>
    </source>
</evidence>
<dbReference type="PROSITE" id="PS50110">
    <property type="entry name" value="RESPONSE_REGULATORY"/>
    <property type="match status" value="2"/>
</dbReference>
<evidence type="ECO:0000313" key="24">
    <source>
        <dbReference type="EMBL" id="MVO99953.1"/>
    </source>
</evidence>
<dbReference type="InterPro" id="IPR003661">
    <property type="entry name" value="HisK_dim/P_dom"/>
</dbReference>
<evidence type="ECO:0000256" key="20">
    <source>
        <dbReference type="SAM" id="Coils"/>
    </source>
</evidence>
<dbReference type="InterPro" id="IPR036097">
    <property type="entry name" value="HisK_dim/P_sf"/>
</dbReference>
<dbReference type="InterPro" id="IPR003594">
    <property type="entry name" value="HATPase_dom"/>
</dbReference>
<dbReference type="SMART" id="SM00065">
    <property type="entry name" value="GAF"/>
    <property type="match status" value="1"/>
</dbReference>
<protein>
    <recommendedName>
        <fullName evidence="17">Circadian input-output histidine kinase CikA</fullName>
        <ecNumber evidence="4">2.7.13.3</ecNumber>
    </recommendedName>
    <alternativeName>
        <fullName evidence="16">Sensory/regulatory protein RpfC</fullName>
    </alternativeName>
</protein>
<evidence type="ECO:0000256" key="17">
    <source>
        <dbReference type="ARBA" id="ARBA00074306"/>
    </source>
</evidence>
<dbReference type="Pfam" id="PF01627">
    <property type="entry name" value="Hpt"/>
    <property type="match status" value="1"/>
</dbReference>
<keyword evidence="20" id="KW-0175">Coiled coil</keyword>
<dbReference type="SUPFAM" id="SSF55874">
    <property type="entry name" value="ATPase domain of HSP90 chaperone/DNA topoisomerase II/histidine kinase"/>
    <property type="match status" value="1"/>
</dbReference>
<keyword evidence="10" id="KW-0418">Kinase</keyword>
<evidence type="ECO:0000256" key="18">
    <source>
        <dbReference type="PROSITE-ProRule" id="PRU00110"/>
    </source>
</evidence>
<name>A0A7X3FHM4_9BACL</name>
<evidence type="ECO:0000313" key="25">
    <source>
        <dbReference type="Proteomes" id="UP000490800"/>
    </source>
</evidence>
<dbReference type="InterPro" id="IPR004358">
    <property type="entry name" value="Sig_transdc_His_kin-like_C"/>
</dbReference>
<keyword evidence="13" id="KW-0902">Two-component regulatory system</keyword>
<dbReference type="SUPFAM" id="SSF55781">
    <property type="entry name" value="GAF domain-like"/>
    <property type="match status" value="1"/>
</dbReference>
<keyword evidence="9" id="KW-0547">Nucleotide-binding</keyword>
<gene>
    <name evidence="24" type="ORF">EDM21_10485</name>
</gene>
<feature type="domain" description="HPt" evidence="23">
    <location>
        <begin position="722"/>
        <end position="813"/>
    </location>
</feature>
<feature type="domain" description="Histidine kinase" evidence="21">
    <location>
        <begin position="186"/>
        <end position="409"/>
    </location>
</feature>
<dbReference type="FunFam" id="1.10.287.130:FF:000002">
    <property type="entry name" value="Two-component osmosensing histidine kinase"/>
    <property type="match status" value="1"/>
</dbReference>
<feature type="coiled-coil region" evidence="20">
    <location>
        <begin position="772"/>
        <end position="809"/>
    </location>
</feature>
<dbReference type="SMART" id="SM00387">
    <property type="entry name" value="HATPase_c"/>
    <property type="match status" value="1"/>
</dbReference>
<comment type="similarity">
    <text evidence="3">In the N-terminal section; belongs to the phytochrome family.</text>
</comment>
<keyword evidence="6 19" id="KW-0597">Phosphoprotein</keyword>
<dbReference type="Proteomes" id="UP000490800">
    <property type="component" value="Unassembled WGS sequence"/>
</dbReference>
<sequence>MIEELEEKLYRNLDEAAKHVLSMVSELIKVNTFFVASNDKVSNTIFKVFNRHEQLIEEGTVLPYEQTYCSLVIEEGAKPLVIEDTTAHPLTCGMGVTAALGSCSFIGVPIWHKNGQIFGTICAMDREPYTYTEREISLLNSMSMFLSYVIELENSVEELQEARHEIMQAKEVAERATQAKTEFLAMMSHEIRTPMNGIMGMTSLLQETDLTEEQREYTEIIRGSNESLLSILNDILDFSKMESGKMVLEHQPFDLKSCVEDILDLFASKTVGKDVELVCYIDPDIHPFLMGDVTRLRQVLVNLVGNAVKFTESGEILVSVLKGPGKHSKASELYVTVHDTGVGIPADMQSQLFQSFSQAHMPNKKRRYGGTGLGLAICKQLVELMGGRIWLESREGIGSTFHFTIAAESADLFLENENKELLLRHKRVLIVDDNSTNLRILKTVLERWGMYVKATVSAREALLWIEQGDIFDLAIIDMRMREMDGIQLGRKIRKHRTPESLPMIVLTSVGTDQQELDLKAVFAAVVTKPVRDQQLIEVMLSSLFENHAVPARKSIPSLLDATLSERLPMRILVAEDNAVNQKLLLRILEKMGYSADVVGNGLEAVQALVRRHYDLVFMDVQMPVMDGLEATKMIEQRIGRAQRPVIIAVTANAHKEDKELCLAAGMNDYMSKPLRLDDVQRLLEYWAREIRFSTSTNEAVVCESENIIDVTLVQELRSLDENRSFFDELYRLFDAEAASCIKQIHDLWSKKELAQLASKVHMLKGVSLNVGAARLAHLCNHLEQELKHAEEIEEVIQELQDVFEQTKFQLDNLSGLPGRF</sequence>
<accession>A0A7X3FHM4</accession>
<dbReference type="GO" id="GO:0005886">
    <property type="term" value="C:plasma membrane"/>
    <property type="evidence" value="ECO:0007669"/>
    <property type="project" value="UniProtKB-SubCell"/>
</dbReference>
<dbReference type="Pfam" id="PF02518">
    <property type="entry name" value="HATPase_c"/>
    <property type="match status" value="1"/>
</dbReference>
<feature type="domain" description="Response regulatory" evidence="22">
    <location>
        <begin position="427"/>
        <end position="543"/>
    </location>
</feature>
<dbReference type="PANTHER" id="PTHR45339:SF1">
    <property type="entry name" value="HYBRID SIGNAL TRANSDUCTION HISTIDINE KINASE J"/>
    <property type="match status" value="1"/>
</dbReference>
<evidence type="ECO:0000256" key="3">
    <source>
        <dbReference type="ARBA" id="ARBA00006402"/>
    </source>
</evidence>
<dbReference type="InterPro" id="IPR005467">
    <property type="entry name" value="His_kinase_dom"/>
</dbReference>